<feature type="binding site" evidence="8">
    <location>
        <position position="347"/>
    </location>
    <ligand>
        <name>3-phosphoshikimate</name>
        <dbReference type="ChEBI" id="CHEBI:145989"/>
    </ligand>
</feature>
<keyword evidence="5 8" id="KW-0808">Transferase</keyword>
<evidence type="ECO:0000256" key="2">
    <source>
        <dbReference type="ARBA" id="ARBA00009948"/>
    </source>
</evidence>
<proteinExistence type="inferred from homology"/>
<dbReference type="GO" id="GO:0009073">
    <property type="term" value="P:aromatic amino acid family biosynthetic process"/>
    <property type="evidence" value="ECO:0007669"/>
    <property type="project" value="UniProtKB-KW"/>
</dbReference>
<feature type="binding site" evidence="8">
    <location>
        <position position="395"/>
    </location>
    <ligand>
        <name>phosphoenolpyruvate</name>
        <dbReference type="ChEBI" id="CHEBI:58702"/>
    </ligand>
</feature>
<reference evidence="10 11" key="1">
    <citation type="submission" date="2020-05" db="EMBL/GenBank/DDBJ databases">
        <title>Complete closed genome sequence of Defluviicoccus vanus.</title>
        <authorList>
            <person name="Bessarab I."/>
            <person name="Arumugam K."/>
            <person name="Maszenan A.M."/>
            <person name="Seviour R.J."/>
            <person name="Williams R.B."/>
        </authorList>
    </citation>
    <scope>NUCLEOTIDE SEQUENCE [LARGE SCALE GENOMIC DNA]</scope>
    <source>
        <strain evidence="10 11">Ben 114</strain>
    </source>
</reference>
<dbReference type="RefSeq" id="WP_190261097.1">
    <property type="nucleotide sequence ID" value="NZ_CP053923.1"/>
</dbReference>
<feature type="binding site" evidence="8">
    <location>
        <position position="27"/>
    </location>
    <ligand>
        <name>3-phosphoshikimate</name>
        <dbReference type="ChEBI" id="CHEBI:145989"/>
    </ligand>
</feature>
<feature type="domain" description="Enolpyruvate transferase" evidence="9">
    <location>
        <begin position="8"/>
        <end position="427"/>
    </location>
</feature>
<evidence type="ECO:0000256" key="3">
    <source>
        <dbReference type="ARBA" id="ARBA00022490"/>
    </source>
</evidence>
<keyword evidence="3 8" id="KW-0963">Cytoplasm</keyword>
<comment type="caution">
    <text evidence="8">Lacks conserved residue(s) required for the propagation of feature annotation.</text>
</comment>
<dbReference type="CDD" id="cd01556">
    <property type="entry name" value="EPSP_synthase"/>
    <property type="match status" value="1"/>
</dbReference>
<comment type="subunit">
    <text evidence="8">Monomer.</text>
</comment>
<comment type="pathway">
    <text evidence="1 8">Metabolic intermediate biosynthesis; chorismate biosynthesis; chorismate from D-erythrose 4-phosphate and phosphoenolpyruvate: step 6/7.</text>
</comment>
<feature type="binding site" evidence="8">
    <location>
        <position position="122"/>
    </location>
    <ligand>
        <name>phosphoenolpyruvate</name>
        <dbReference type="ChEBI" id="CHEBI:58702"/>
    </ligand>
</feature>
<name>A0A7H1N4I6_9PROT</name>
<gene>
    <name evidence="8 10" type="primary">aroA</name>
    <name evidence="10" type="ORF">HQ394_16420</name>
</gene>
<dbReference type="GO" id="GO:0005737">
    <property type="term" value="C:cytoplasm"/>
    <property type="evidence" value="ECO:0007669"/>
    <property type="project" value="UniProtKB-SubCell"/>
</dbReference>
<evidence type="ECO:0000256" key="5">
    <source>
        <dbReference type="ARBA" id="ARBA00022679"/>
    </source>
</evidence>
<keyword evidence="11" id="KW-1185">Reference proteome</keyword>
<accession>A0A7H1N4I6</accession>
<evidence type="ECO:0000256" key="7">
    <source>
        <dbReference type="ARBA" id="ARBA00044633"/>
    </source>
</evidence>
<comment type="catalytic activity">
    <reaction evidence="7">
        <text>3-phosphoshikimate + phosphoenolpyruvate = 5-O-(1-carboxyvinyl)-3-phosphoshikimate + phosphate</text>
        <dbReference type="Rhea" id="RHEA:21256"/>
        <dbReference type="ChEBI" id="CHEBI:43474"/>
        <dbReference type="ChEBI" id="CHEBI:57701"/>
        <dbReference type="ChEBI" id="CHEBI:58702"/>
        <dbReference type="ChEBI" id="CHEBI:145989"/>
        <dbReference type="EC" id="2.5.1.19"/>
    </reaction>
    <physiologicalReaction direction="left-to-right" evidence="7">
        <dbReference type="Rhea" id="RHEA:21257"/>
    </physiologicalReaction>
</comment>
<evidence type="ECO:0000256" key="8">
    <source>
        <dbReference type="HAMAP-Rule" id="MF_00210"/>
    </source>
</evidence>
<dbReference type="InterPro" id="IPR006264">
    <property type="entry name" value="EPSP_synthase"/>
</dbReference>
<feature type="binding site" evidence="8">
    <location>
        <position position="94"/>
    </location>
    <ligand>
        <name>phosphoenolpyruvate</name>
        <dbReference type="ChEBI" id="CHEBI:58702"/>
    </ligand>
</feature>
<dbReference type="KEGG" id="dvn:HQ394_16420"/>
<dbReference type="Gene3D" id="3.65.10.10">
    <property type="entry name" value="Enolpyruvate transferase domain"/>
    <property type="match status" value="2"/>
</dbReference>
<comment type="function">
    <text evidence="8">Catalyzes the transfer of the enolpyruvyl moiety of phosphoenolpyruvate (PEP) to the 5-hydroxyl of shikimate-3-phosphate (S3P) to produce enolpyruvyl shikimate-3-phosphate and inorganic phosphate.</text>
</comment>
<dbReference type="NCBIfam" id="TIGR01356">
    <property type="entry name" value="aroA"/>
    <property type="match status" value="1"/>
</dbReference>
<dbReference type="SUPFAM" id="SSF55205">
    <property type="entry name" value="EPT/RTPC-like"/>
    <property type="match status" value="1"/>
</dbReference>
<dbReference type="EC" id="2.5.1.19" evidence="8"/>
<dbReference type="HAMAP" id="MF_00210">
    <property type="entry name" value="EPSP_synth"/>
    <property type="match status" value="1"/>
</dbReference>
<dbReference type="GO" id="GO:0009423">
    <property type="term" value="P:chorismate biosynthetic process"/>
    <property type="evidence" value="ECO:0007669"/>
    <property type="project" value="UniProtKB-UniRule"/>
</dbReference>
<comment type="similarity">
    <text evidence="2 8">Belongs to the EPSP synthase family.</text>
</comment>
<evidence type="ECO:0000256" key="1">
    <source>
        <dbReference type="ARBA" id="ARBA00004811"/>
    </source>
</evidence>
<dbReference type="EMBL" id="CP053923">
    <property type="protein sequence ID" value="QNT70622.1"/>
    <property type="molecule type" value="Genomic_DNA"/>
</dbReference>
<evidence type="ECO:0000259" key="9">
    <source>
        <dbReference type="Pfam" id="PF00275"/>
    </source>
</evidence>
<feature type="binding site" evidence="8">
    <location>
        <position position="23"/>
    </location>
    <ligand>
        <name>3-phosphoshikimate</name>
        <dbReference type="ChEBI" id="CHEBI:145989"/>
    </ligand>
</feature>
<sequence>MQPMTSRPAGALNGRCTVPGDKSISHRALMLGASAVGQTTVHGLLEAEDVLSTATALRHLGADITCREGVWVIEGRGVGGLREPDQVLDLGNAGTGARLLIGLVASHPFTTFFTGDASLRGRPMRRIIAPLQRMGATFCTRSGERLPLAVNGSQQPLPISYTLPVASAQVKSAILLCALNAPGETTVVEPLPSRDHSERLLRHFGATISTEDLADGSRRISLVGEPELTGRRIDVPADISSAAFPLVAAAIVPGSSVQICGVGINPLRTGLLTSLSEMGASIRLDHQREAGGEPVADLAIDAQPLRGITVPAERVPAMVDEFPVLAAAAACATGVTRMLGLGELRVKESDRLAAVAAGLNACGVAVDMGDDWLAITGCGGPPPGGGHVAVHLDHRIAMAFLTLGMASRAAVSVDDGAPIATSFPDFAALMNGLGAQIGPRVAG</sequence>
<evidence type="ECO:0000313" key="11">
    <source>
        <dbReference type="Proteomes" id="UP000516369"/>
    </source>
</evidence>
<dbReference type="UniPathway" id="UPA00053">
    <property type="reaction ID" value="UER00089"/>
</dbReference>
<dbReference type="AlphaFoldDB" id="A0A7H1N4I6"/>
<dbReference type="InterPro" id="IPR036968">
    <property type="entry name" value="Enolpyruvate_Tfrase_sf"/>
</dbReference>
<protein>
    <recommendedName>
        <fullName evidence="8">3-phosphoshikimate 1-carboxyvinyltransferase</fullName>
        <ecNumber evidence="8">2.5.1.19</ecNumber>
    </recommendedName>
    <alternativeName>
        <fullName evidence="8">5-enolpyruvylshikimate-3-phosphate synthase</fullName>
        <shortName evidence="8">EPSP synthase</shortName>
        <shortName evidence="8">EPSPS</shortName>
    </alternativeName>
</protein>
<evidence type="ECO:0000313" key="10">
    <source>
        <dbReference type="EMBL" id="QNT70622.1"/>
    </source>
</evidence>
<feature type="binding site" evidence="8">
    <location>
        <position position="351"/>
    </location>
    <ligand>
        <name>phosphoenolpyruvate</name>
        <dbReference type="ChEBI" id="CHEBI:58702"/>
    </ligand>
</feature>
<dbReference type="GO" id="GO:0003866">
    <property type="term" value="F:3-phosphoshikimate 1-carboxyvinyltransferase activity"/>
    <property type="evidence" value="ECO:0007669"/>
    <property type="project" value="UniProtKB-UniRule"/>
</dbReference>
<dbReference type="InterPro" id="IPR023193">
    <property type="entry name" value="EPSP_synthase_CS"/>
</dbReference>
<dbReference type="FunFam" id="3.65.10.10:FF:000005">
    <property type="entry name" value="3-phosphoshikimate 1-carboxyvinyltransferase"/>
    <property type="match status" value="1"/>
</dbReference>
<dbReference type="PIRSF" id="PIRSF000505">
    <property type="entry name" value="EPSPS"/>
    <property type="match status" value="1"/>
</dbReference>
<keyword evidence="6 8" id="KW-0057">Aromatic amino acid biosynthesis</keyword>
<feature type="binding site" evidence="8">
    <location>
        <position position="22"/>
    </location>
    <ligand>
        <name>3-phosphoshikimate</name>
        <dbReference type="ChEBI" id="CHEBI:145989"/>
    </ligand>
</feature>
<dbReference type="InterPro" id="IPR001986">
    <property type="entry name" value="Enolpyruvate_Tfrase_dom"/>
</dbReference>
<feature type="binding site" evidence="8">
    <location>
        <position position="167"/>
    </location>
    <ligand>
        <name>3-phosphoshikimate</name>
        <dbReference type="ChEBI" id="CHEBI:145989"/>
    </ligand>
</feature>
<dbReference type="Proteomes" id="UP000516369">
    <property type="component" value="Chromosome"/>
</dbReference>
<dbReference type="PANTHER" id="PTHR21090:SF5">
    <property type="entry name" value="PENTAFUNCTIONAL AROM POLYPEPTIDE"/>
    <property type="match status" value="1"/>
</dbReference>
<feature type="binding site" evidence="8">
    <location>
        <position position="320"/>
    </location>
    <ligand>
        <name>3-phosphoshikimate</name>
        <dbReference type="ChEBI" id="CHEBI:145989"/>
    </ligand>
</feature>
<feature type="binding site" evidence="8">
    <location>
        <position position="22"/>
    </location>
    <ligand>
        <name>phosphoenolpyruvate</name>
        <dbReference type="ChEBI" id="CHEBI:58702"/>
    </ligand>
</feature>
<feature type="active site" description="Proton acceptor" evidence="8">
    <location>
        <position position="320"/>
    </location>
</feature>
<comment type="subcellular location">
    <subcellularLocation>
        <location evidence="8">Cytoplasm</location>
    </subcellularLocation>
</comment>
<dbReference type="PROSITE" id="PS00885">
    <property type="entry name" value="EPSP_SYNTHASE_2"/>
    <property type="match status" value="1"/>
</dbReference>
<feature type="binding site" evidence="8">
    <location>
        <position position="169"/>
    </location>
    <ligand>
        <name>3-phosphoshikimate</name>
        <dbReference type="ChEBI" id="CHEBI:145989"/>
    </ligand>
</feature>
<evidence type="ECO:0000256" key="4">
    <source>
        <dbReference type="ARBA" id="ARBA00022605"/>
    </source>
</evidence>
<dbReference type="PROSITE" id="PS00104">
    <property type="entry name" value="EPSP_SYNTHASE_1"/>
    <property type="match status" value="1"/>
</dbReference>
<evidence type="ECO:0000256" key="6">
    <source>
        <dbReference type="ARBA" id="ARBA00023141"/>
    </source>
</evidence>
<dbReference type="PANTHER" id="PTHR21090">
    <property type="entry name" value="AROM/DEHYDROQUINATE SYNTHASE"/>
    <property type="match status" value="1"/>
</dbReference>
<keyword evidence="4 8" id="KW-0028">Amino-acid biosynthesis</keyword>
<organism evidence="10 11">
    <name type="scientific">Defluviicoccus vanus</name>
    <dbReference type="NCBI Taxonomy" id="111831"/>
    <lineage>
        <taxon>Bacteria</taxon>
        <taxon>Pseudomonadati</taxon>
        <taxon>Pseudomonadota</taxon>
        <taxon>Alphaproteobacteria</taxon>
        <taxon>Rhodospirillales</taxon>
        <taxon>Rhodospirillaceae</taxon>
        <taxon>Defluviicoccus</taxon>
    </lineage>
</organism>
<feature type="binding site" evidence="8">
    <location>
        <position position="169"/>
    </location>
    <ligand>
        <name>phosphoenolpyruvate</name>
        <dbReference type="ChEBI" id="CHEBI:58702"/>
    </ligand>
</feature>
<dbReference type="Pfam" id="PF00275">
    <property type="entry name" value="EPSP_synthase"/>
    <property type="match status" value="1"/>
</dbReference>
<dbReference type="GO" id="GO:0008652">
    <property type="term" value="P:amino acid biosynthetic process"/>
    <property type="evidence" value="ECO:0007669"/>
    <property type="project" value="UniProtKB-KW"/>
</dbReference>
<dbReference type="InterPro" id="IPR013792">
    <property type="entry name" value="RNA3'P_cycl/enolpyr_Trfase_a/b"/>
</dbReference>